<dbReference type="AlphaFoldDB" id="A0A090N554"/>
<protein>
    <submittedName>
        <fullName evidence="2">WGS project CBMG000000000 data, contig CS5907-c003360</fullName>
    </submittedName>
</protein>
<keyword evidence="1" id="KW-0472">Membrane</keyword>
<sequence length="102" mass="11557">MEVSYDLSGVSYIGSRDLGRVGISCLLYGILQPRAASAAVSILSGIYNVFHLLFLYSFGFNGGWRFWVLAWQWVYSGRSEEVRVEHWVYLYTGGQVQPIGIR</sequence>
<feature type="transmembrane region" description="Helical" evidence="1">
    <location>
        <begin position="36"/>
        <end position="56"/>
    </location>
</feature>
<gene>
    <name evidence="2" type="ORF">BN851_0140060</name>
</gene>
<proteinExistence type="predicted"/>
<keyword evidence="1" id="KW-1133">Transmembrane helix</keyword>
<name>A0A090N554_9HYPO</name>
<evidence type="ECO:0000313" key="2">
    <source>
        <dbReference type="EMBL" id="CEG03936.1"/>
    </source>
</evidence>
<reference evidence="2" key="1">
    <citation type="submission" date="2013-05" db="EMBL/GenBank/DDBJ databases">
        <title>Draft genome sequences of six wheat associated Fusarium spp. isolates.</title>
        <authorList>
            <person name="Moolhuijzen P.M."/>
            <person name="Manners J.M."/>
            <person name="Wilcox S."/>
            <person name="Bellgard M.I."/>
            <person name="Gardiner D.M."/>
        </authorList>
    </citation>
    <scope>NUCLEOTIDE SEQUENCE</scope>
    <source>
        <strain evidence="2">CS5907</strain>
    </source>
</reference>
<dbReference type="EMBL" id="CBMG010003336">
    <property type="protein sequence ID" value="CEG03936.1"/>
    <property type="molecule type" value="Genomic_DNA"/>
</dbReference>
<organism evidence="2">
    <name type="scientific">Fusarium acuminatum CS5907</name>
    <dbReference type="NCBI Taxonomy" id="1318461"/>
    <lineage>
        <taxon>Eukaryota</taxon>
        <taxon>Fungi</taxon>
        <taxon>Dikarya</taxon>
        <taxon>Ascomycota</taxon>
        <taxon>Pezizomycotina</taxon>
        <taxon>Sordariomycetes</taxon>
        <taxon>Hypocreomycetidae</taxon>
        <taxon>Hypocreales</taxon>
        <taxon>Nectriaceae</taxon>
        <taxon>Fusarium</taxon>
        <taxon>Fusarium tricinctum species complex</taxon>
    </lineage>
</organism>
<evidence type="ECO:0000256" key="1">
    <source>
        <dbReference type="SAM" id="Phobius"/>
    </source>
</evidence>
<accession>A0A090N554</accession>
<comment type="caution">
    <text evidence="2">The sequence shown here is derived from an EMBL/GenBank/DDBJ whole genome shotgun (WGS) entry which is preliminary data.</text>
</comment>
<keyword evidence="1" id="KW-0812">Transmembrane</keyword>